<reference evidence="2 3" key="1">
    <citation type="submission" date="2014-02" db="EMBL/GenBank/DDBJ databases">
        <title>Expanding our view of genomic diversity in Candidatus Accumulibacter clades.</title>
        <authorList>
            <person name="Skennerton C.T."/>
            <person name="Barr J.J."/>
            <person name="Slater F.R."/>
            <person name="Bond P.L."/>
            <person name="Tyson G.W."/>
        </authorList>
    </citation>
    <scope>NUCLEOTIDE SEQUENCE [LARGE SCALE GENOMIC DNA]</scope>
    <source>
        <strain evidence="3">BA-91</strain>
    </source>
</reference>
<dbReference type="AlphaFoldDB" id="A0A080M1W6"/>
<dbReference type="NCBIfam" id="TIGR02532">
    <property type="entry name" value="IV_pilin_GFxxxE"/>
    <property type="match status" value="1"/>
</dbReference>
<dbReference type="Gene3D" id="3.30.700.10">
    <property type="entry name" value="Glycoprotein, Type 4 Pilin"/>
    <property type="match status" value="1"/>
</dbReference>
<organism evidence="2 3">
    <name type="scientific">Candidatus Accumulibacter phosphatis</name>
    <dbReference type="NCBI Taxonomy" id="327160"/>
    <lineage>
        <taxon>Bacteria</taxon>
        <taxon>Pseudomonadati</taxon>
        <taxon>Pseudomonadota</taxon>
        <taxon>Betaproteobacteria</taxon>
        <taxon>Candidatus Accumulibacter</taxon>
    </lineage>
</organism>
<accession>A0A080M1W6</accession>
<name>A0A080M1W6_9PROT</name>
<keyword evidence="1" id="KW-1133">Transmembrane helix</keyword>
<dbReference type="InterPro" id="IPR012902">
    <property type="entry name" value="N_methyl_site"/>
</dbReference>
<sequence length="245" mass="25456">MNSLPCQTPTRQGFTLTELAVVLVIISILIGGLLLPLSSQIEMRNSNDTKAAMAEIREALLGYVAVNGYFPCPALPTIASGSPNAGLAGARNAGACVNPAGVLPWATLGVAEKDAWGRRYSYRVTPEFSNAPPLPLFKLSSTGDIKVSSSAGGIAVATAVPAVVISHGKNGNAAFTAEGTQLPAGSDVDELENRVLITSTGTWSDASVAKEFVKRAAPTATYDDEVVWISPGVLFNRMITAGKLP</sequence>
<protein>
    <submittedName>
        <fullName evidence="2">Type II secretion system protein G</fullName>
    </submittedName>
</protein>
<dbReference type="SUPFAM" id="SSF54523">
    <property type="entry name" value="Pili subunits"/>
    <property type="match status" value="1"/>
</dbReference>
<comment type="caution">
    <text evidence="2">The sequence shown here is derived from an EMBL/GenBank/DDBJ whole genome shotgun (WGS) entry which is preliminary data.</text>
</comment>
<evidence type="ECO:0000313" key="2">
    <source>
        <dbReference type="EMBL" id="KFB71144.1"/>
    </source>
</evidence>
<evidence type="ECO:0000256" key="1">
    <source>
        <dbReference type="SAM" id="Phobius"/>
    </source>
</evidence>
<dbReference type="Pfam" id="PF07963">
    <property type="entry name" value="N_methyl"/>
    <property type="match status" value="1"/>
</dbReference>
<dbReference type="EMBL" id="JDVG02000591">
    <property type="protein sequence ID" value="KFB71144.1"/>
    <property type="molecule type" value="Genomic_DNA"/>
</dbReference>
<keyword evidence="1" id="KW-0812">Transmembrane</keyword>
<proteinExistence type="predicted"/>
<feature type="transmembrane region" description="Helical" evidence="1">
    <location>
        <begin position="19"/>
        <end position="37"/>
    </location>
</feature>
<dbReference type="Proteomes" id="UP000020077">
    <property type="component" value="Unassembled WGS sequence"/>
</dbReference>
<gene>
    <name evidence="2" type="ORF">AW09_003741</name>
</gene>
<evidence type="ECO:0000313" key="3">
    <source>
        <dbReference type="Proteomes" id="UP000020077"/>
    </source>
</evidence>
<keyword evidence="1" id="KW-0472">Membrane</keyword>
<dbReference type="InterPro" id="IPR045584">
    <property type="entry name" value="Pilin-like"/>
</dbReference>